<dbReference type="PROSITE" id="PS51257">
    <property type="entry name" value="PROKAR_LIPOPROTEIN"/>
    <property type="match status" value="1"/>
</dbReference>
<protein>
    <recommendedName>
        <fullName evidence="7">Flagellar L-ring protein</fullName>
    </recommendedName>
    <alternativeName>
        <fullName evidence="7">Basal body L-ring protein</fullName>
    </alternativeName>
</protein>
<sequence>MKTSTLLILISAASLLLAGCMPRANKALDAEIEKDVNTALSTPETDNSATGSLWANGGAGFLTDPKATRVGDLVTVLVSENAKATRSLGSKQSKSSDRSTSMNANIAYGNALQNANVSPSGSIGMSNGKTFDGSGSTNNSDTLTASVTSVVTKVYPNGNMYIVGKRQLTINHEPQEITFTGVIRPIDIASDNSIPSAKVAQANISYGGTGAIANTAHEGWASQTLDQIWPF</sequence>
<evidence type="ECO:0000313" key="10">
    <source>
        <dbReference type="Proteomes" id="UP000231632"/>
    </source>
</evidence>
<dbReference type="Pfam" id="PF02107">
    <property type="entry name" value="FlgH"/>
    <property type="match status" value="1"/>
</dbReference>
<dbReference type="PANTHER" id="PTHR34933:SF1">
    <property type="entry name" value="FLAGELLAR L-RING PROTEIN"/>
    <property type="match status" value="1"/>
</dbReference>
<dbReference type="RefSeq" id="WP_072658615.1">
    <property type="nucleotide sequence ID" value="NZ_BDFD01000002.1"/>
</dbReference>
<comment type="subcellular location">
    <subcellularLocation>
        <location evidence="7">Cell outer membrane</location>
        <topology evidence="7">Lipid-anchor</topology>
    </subcellularLocation>
    <subcellularLocation>
        <location evidence="7">Bacterial flagellum basal body</location>
    </subcellularLocation>
</comment>
<keyword evidence="9" id="KW-0969">Cilium</keyword>
<evidence type="ECO:0000256" key="1">
    <source>
        <dbReference type="ARBA" id="ARBA00002591"/>
    </source>
</evidence>
<dbReference type="GO" id="GO:0071973">
    <property type="term" value="P:bacterial-type flagellum-dependent cell motility"/>
    <property type="evidence" value="ECO:0007669"/>
    <property type="project" value="InterPro"/>
</dbReference>
<evidence type="ECO:0000256" key="6">
    <source>
        <dbReference type="ARBA" id="ARBA00023237"/>
    </source>
</evidence>
<dbReference type="GO" id="GO:0009427">
    <property type="term" value="C:bacterial-type flagellum basal body, distal rod, L ring"/>
    <property type="evidence" value="ECO:0007669"/>
    <property type="project" value="InterPro"/>
</dbReference>
<evidence type="ECO:0000256" key="7">
    <source>
        <dbReference type="HAMAP-Rule" id="MF_00415"/>
    </source>
</evidence>
<feature type="signal peptide" evidence="8">
    <location>
        <begin position="1"/>
        <end position="18"/>
    </location>
</feature>
<dbReference type="HAMAP" id="MF_00415">
    <property type="entry name" value="FlgH"/>
    <property type="match status" value="1"/>
</dbReference>
<keyword evidence="5 7" id="KW-0975">Bacterial flagellum</keyword>
<keyword evidence="9" id="KW-0282">Flagellum</keyword>
<dbReference type="STRING" id="1921010.MMIC_P0363"/>
<keyword evidence="3 7" id="KW-0732">Signal</keyword>
<keyword evidence="9" id="KW-0966">Cell projection</keyword>
<evidence type="ECO:0000256" key="3">
    <source>
        <dbReference type="ARBA" id="ARBA00022729"/>
    </source>
</evidence>
<comment type="function">
    <text evidence="1 7">Assembles around the rod to form the L-ring and probably protects the motor/basal body from shearing forces during rotation.</text>
</comment>
<evidence type="ECO:0000256" key="8">
    <source>
        <dbReference type="SAM" id="SignalP"/>
    </source>
</evidence>
<organism evidence="9 10">
    <name type="scientific">Mariprofundus micogutta</name>
    <dbReference type="NCBI Taxonomy" id="1921010"/>
    <lineage>
        <taxon>Bacteria</taxon>
        <taxon>Pseudomonadati</taxon>
        <taxon>Pseudomonadota</taxon>
        <taxon>Candidatius Mariprofundia</taxon>
        <taxon>Mariprofundales</taxon>
        <taxon>Mariprofundaceae</taxon>
        <taxon>Mariprofundus</taxon>
    </lineage>
</organism>
<dbReference type="PRINTS" id="PR01008">
    <property type="entry name" value="FLGLRINGFLGH"/>
</dbReference>
<dbReference type="EMBL" id="BDFD01000002">
    <property type="protein sequence ID" value="GAV19429.1"/>
    <property type="molecule type" value="Genomic_DNA"/>
</dbReference>
<dbReference type="OrthoDB" id="9789227at2"/>
<reference evidence="9 10" key="1">
    <citation type="journal article" date="2017" name="Arch. Microbiol.">
        <title>Mariprofundus micogutta sp. nov., a novel iron-oxidizing zetaproteobacterium isolated from a deep-sea hydrothermal field at the Bayonnaise knoll of the Izu-Ogasawara arc, and a description of Mariprofundales ord. nov. and Zetaproteobacteria classis nov.</title>
        <authorList>
            <person name="Makita H."/>
            <person name="Tanaka E."/>
            <person name="Mitsunobu S."/>
            <person name="Miyazaki M."/>
            <person name="Nunoura T."/>
            <person name="Uematsu K."/>
            <person name="Takaki Y."/>
            <person name="Nishi S."/>
            <person name="Shimamura S."/>
            <person name="Takai K."/>
        </authorList>
    </citation>
    <scope>NUCLEOTIDE SEQUENCE [LARGE SCALE GENOMIC DNA]</scope>
    <source>
        <strain evidence="9 10">ET2</strain>
    </source>
</reference>
<keyword evidence="10" id="KW-1185">Reference proteome</keyword>
<evidence type="ECO:0000256" key="2">
    <source>
        <dbReference type="ARBA" id="ARBA00006929"/>
    </source>
</evidence>
<dbReference type="InterPro" id="IPR000527">
    <property type="entry name" value="Flag_Lring"/>
</dbReference>
<keyword evidence="7" id="KW-0449">Lipoprotein</keyword>
<dbReference type="AlphaFoldDB" id="A0A1L8CKP0"/>
<keyword evidence="6 7" id="KW-0998">Cell outer membrane</keyword>
<comment type="similarity">
    <text evidence="2 7">Belongs to the FlgH family.</text>
</comment>
<keyword evidence="4 7" id="KW-0472">Membrane</keyword>
<dbReference type="PANTHER" id="PTHR34933">
    <property type="entry name" value="FLAGELLAR L-RING PROTEIN"/>
    <property type="match status" value="1"/>
</dbReference>
<gene>
    <name evidence="7" type="primary">flgH</name>
    <name evidence="9" type="ORF">MMIC_P0363</name>
</gene>
<dbReference type="GO" id="GO:0003774">
    <property type="term" value="F:cytoskeletal motor activity"/>
    <property type="evidence" value="ECO:0007669"/>
    <property type="project" value="InterPro"/>
</dbReference>
<evidence type="ECO:0000256" key="4">
    <source>
        <dbReference type="ARBA" id="ARBA00023136"/>
    </source>
</evidence>
<evidence type="ECO:0000256" key="5">
    <source>
        <dbReference type="ARBA" id="ARBA00023143"/>
    </source>
</evidence>
<evidence type="ECO:0000313" key="9">
    <source>
        <dbReference type="EMBL" id="GAV19429.1"/>
    </source>
</evidence>
<dbReference type="GO" id="GO:0009279">
    <property type="term" value="C:cell outer membrane"/>
    <property type="evidence" value="ECO:0007669"/>
    <property type="project" value="UniProtKB-SubCell"/>
</dbReference>
<comment type="caution">
    <text evidence="9">The sequence shown here is derived from an EMBL/GenBank/DDBJ whole genome shotgun (WGS) entry which is preliminary data.</text>
</comment>
<accession>A0A1L8CKP0</accession>
<dbReference type="Proteomes" id="UP000231632">
    <property type="component" value="Unassembled WGS sequence"/>
</dbReference>
<feature type="chain" id="PRO_5012792613" description="Flagellar L-ring protein" evidence="8">
    <location>
        <begin position="19"/>
        <end position="231"/>
    </location>
</feature>
<name>A0A1L8CKP0_9PROT</name>
<comment type="subunit">
    <text evidence="7">The basal body constitutes a major portion of the flagellar organelle and consists of four rings (L,P,S, and M) mounted on a central rod.</text>
</comment>
<proteinExistence type="inferred from homology"/>